<dbReference type="GO" id="GO:0016020">
    <property type="term" value="C:membrane"/>
    <property type="evidence" value="ECO:0007669"/>
    <property type="project" value="UniProtKB-SubCell"/>
</dbReference>
<keyword evidence="7" id="KW-0689">Ribosomal protein</keyword>
<evidence type="ECO:0000256" key="4">
    <source>
        <dbReference type="ARBA" id="ARBA00022771"/>
    </source>
</evidence>
<evidence type="ECO:0000256" key="2">
    <source>
        <dbReference type="ARBA" id="ARBA00022723"/>
    </source>
</evidence>
<evidence type="ECO:0000256" key="7">
    <source>
        <dbReference type="ARBA" id="ARBA00022980"/>
    </source>
</evidence>
<dbReference type="PANTHER" id="PTHR10768">
    <property type="entry name" value="60S RIBOSOMAL PROTEIN L37"/>
    <property type="match status" value="1"/>
</dbReference>
<name>A0A9P6X9I7_RHIOR</name>
<feature type="transmembrane region" description="Helical" evidence="9">
    <location>
        <begin position="402"/>
        <end position="421"/>
    </location>
</feature>
<dbReference type="PANTHER" id="PTHR10768:SF0">
    <property type="entry name" value="RIBOSOMAL PROTEIN L37"/>
    <property type="match status" value="1"/>
</dbReference>
<feature type="transmembrane region" description="Helical" evidence="9">
    <location>
        <begin position="307"/>
        <end position="329"/>
    </location>
</feature>
<dbReference type="GO" id="GO:0022625">
    <property type="term" value="C:cytosolic large ribosomal subunit"/>
    <property type="evidence" value="ECO:0007669"/>
    <property type="project" value="TreeGrafter"/>
</dbReference>
<keyword evidence="9" id="KW-0812">Transmembrane</keyword>
<gene>
    <name evidence="11" type="ORF">G6F64_006144</name>
</gene>
<dbReference type="Gene3D" id="2.20.25.30">
    <property type="match status" value="1"/>
</dbReference>
<dbReference type="GO" id="GO:0006412">
    <property type="term" value="P:translation"/>
    <property type="evidence" value="ECO:0007669"/>
    <property type="project" value="InterPro"/>
</dbReference>
<feature type="transmembrane region" description="Helical" evidence="9">
    <location>
        <begin position="664"/>
        <end position="683"/>
    </location>
</feature>
<comment type="caution">
    <text evidence="11">The sequence shown here is derived from an EMBL/GenBank/DDBJ whole genome shotgun (WGS) entry which is preliminary data.</text>
</comment>
<organism evidence="11 12">
    <name type="scientific">Rhizopus oryzae</name>
    <name type="common">Mucormycosis agent</name>
    <name type="synonym">Rhizopus arrhizus var. delemar</name>
    <dbReference type="NCBI Taxonomy" id="64495"/>
    <lineage>
        <taxon>Eukaryota</taxon>
        <taxon>Fungi</taxon>
        <taxon>Fungi incertae sedis</taxon>
        <taxon>Mucoromycota</taxon>
        <taxon>Mucoromycotina</taxon>
        <taxon>Mucoromycetes</taxon>
        <taxon>Mucorales</taxon>
        <taxon>Mucorineae</taxon>
        <taxon>Rhizopodaceae</taxon>
        <taxon>Rhizopus</taxon>
    </lineage>
</organism>
<keyword evidence="3" id="KW-0699">rRNA-binding</keyword>
<dbReference type="EMBL" id="JAANQT010000798">
    <property type="protein sequence ID" value="KAG1308309.1"/>
    <property type="molecule type" value="Genomic_DNA"/>
</dbReference>
<feature type="transmembrane region" description="Helical" evidence="9">
    <location>
        <begin position="621"/>
        <end position="643"/>
    </location>
</feature>
<keyword evidence="12" id="KW-1185">Reference proteome</keyword>
<evidence type="ECO:0000313" key="11">
    <source>
        <dbReference type="EMBL" id="KAG1308309.1"/>
    </source>
</evidence>
<accession>A0A9P6X9I7</accession>
<dbReference type="GO" id="GO:0019843">
    <property type="term" value="F:rRNA binding"/>
    <property type="evidence" value="ECO:0007669"/>
    <property type="project" value="UniProtKB-KW"/>
</dbReference>
<protein>
    <recommendedName>
        <fullName evidence="10">Small nuclear ribonucleoprotein Prp3 C-terminal domain-containing protein</fullName>
    </recommendedName>
</protein>
<dbReference type="SUPFAM" id="SSF57829">
    <property type="entry name" value="Zn-binding ribosomal proteins"/>
    <property type="match status" value="1"/>
</dbReference>
<evidence type="ECO:0000256" key="5">
    <source>
        <dbReference type="ARBA" id="ARBA00022833"/>
    </source>
</evidence>
<evidence type="ECO:0000256" key="3">
    <source>
        <dbReference type="ARBA" id="ARBA00022730"/>
    </source>
</evidence>
<feature type="transmembrane region" description="Helical" evidence="9">
    <location>
        <begin position="534"/>
        <end position="556"/>
    </location>
</feature>
<feature type="domain" description="Small nuclear ribonucleoprotein Prp3 C-terminal" evidence="10">
    <location>
        <begin position="156"/>
        <end position="282"/>
    </location>
</feature>
<dbReference type="InterPro" id="IPR059181">
    <property type="entry name" value="RWDD2A-B_C"/>
</dbReference>
<dbReference type="Gene3D" id="3.10.110.10">
    <property type="entry name" value="Ubiquitin Conjugating Enzyme"/>
    <property type="match status" value="1"/>
</dbReference>
<sequence>MLSYCQDVIDTIELLRSIFFDEEFEFSSQEDQQVFESLIEEVIPKEKEYLEVTIKTPVAESDVHLVFYCQIALMDSKGYRLTLPSSENGWLNRQDHEQVTAYLNEKNDKQEDRASEILENIQQVKSVAESIVMEQQEEKKEMIKDDKKPIEFLREWIWFPMIYTREKRGHIIDWAPSYQITGFLCPGKPGCMCLEGSKEKVAQFIHDIKTISWSDIPPSHKKMTSQWKEHVECDSKAQFESNRLFKDMTEIKFDIHGKFANHNDLNKLQTWMEKKGCGKAFDYLFECRETIPSAMIWIRLIDRHPHLHGVLTGLLTAIGTLGILLVLSIPPLWTVFILPAAIVSCMLDGIFFQPIEVVIDSAIVKILGEYKILYGHERKWGKYTSALMTLAIAYFLKDDHDFDTLIVILLVGSVALFLLSLSTNVQPADPTLLLGRQVQQQQPLLNSEIVYRPYHLFGEHLSHISEEDASMLQRMTTTHSKLIDTTSSITDEYPSFELARLPYPPISCFIVSLSLFYYTEQEEEEEDKRKEKGILYCLFFLGIVFGMTQPFMYLVLYDTFKVSMPIIGLVGFMSIMSPLLADHLFKHLQCWIKMTTVLSFLGLLLSCLAFMFLIPDSISTQIIVVLLQLCQGLSFQLIWLSAIHQVNTMLFTDDKRMVLKGSMSMAYNYLGFAMGMMVSSYLLSNQVYTSIYQYSIPFTLASALTKGTSSFGKRHTKSHTLCRRCGNRAFHKQKKTCAQCGYPAAKIRSFNWSEKGKRRKTTGTGRMAHLKEVHRRFKNGFREGSQAKKQVAASA</sequence>
<dbReference type="Gene3D" id="1.20.1250.20">
    <property type="entry name" value="MFS general substrate transporter like domains"/>
    <property type="match status" value="2"/>
</dbReference>
<dbReference type="CDD" id="cd24163">
    <property type="entry name" value="RWDD2_C"/>
    <property type="match status" value="1"/>
</dbReference>
<dbReference type="GO" id="GO:0008270">
    <property type="term" value="F:zinc ion binding"/>
    <property type="evidence" value="ECO:0007669"/>
    <property type="project" value="UniProtKB-KW"/>
</dbReference>
<reference evidence="11" key="1">
    <citation type="journal article" date="2020" name="Microb. Genom.">
        <title>Genetic diversity of clinical and environmental Mucorales isolates obtained from an investigation of mucormycosis cases among solid organ transplant recipients.</title>
        <authorList>
            <person name="Nguyen M.H."/>
            <person name="Kaul D."/>
            <person name="Muto C."/>
            <person name="Cheng S.J."/>
            <person name="Richter R.A."/>
            <person name="Bruno V.M."/>
            <person name="Liu G."/>
            <person name="Beyhan S."/>
            <person name="Sundermann A.J."/>
            <person name="Mounaud S."/>
            <person name="Pasculle A.W."/>
            <person name="Nierman W.C."/>
            <person name="Driscoll E."/>
            <person name="Cumbie R."/>
            <person name="Clancy C.J."/>
            <person name="Dupont C.L."/>
        </authorList>
    </citation>
    <scope>NUCLEOTIDE SEQUENCE</scope>
    <source>
        <strain evidence="11">GL11</strain>
    </source>
</reference>
<evidence type="ECO:0000256" key="8">
    <source>
        <dbReference type="ARBA" id="ARBA00023274"/>
    </source>
</evidence>
<comment type="similarity">
    <text evidence="1">Belongs to the eukaryotic ribosomal protein eL37 family.</text>
</comment>
<feature type="transmembrane region" description="Helical" evidence="9">
    <location>
        <begin position="597"/>
        <end position="615"/>
    </location>
</feature>
<dbReference type="InterPro" id="IPR036259">
    <property type="entry name" value="MFS_trans_sf"/>
</dbReference>
<dbReference type="InterPro" id="IPR001569">
    <property type="entry name" value="Ribosomal_eL37"/>
</dbReference>
<dbReference type="AlphaFoldDB" id="A0A9P6X9I7"/>
<dbReference type="InterPro" id="IPR018267">
    <property type="entry name" value="Ribosomal_eL37_CS"/>
</dbReference>
<dbReference type="InterPro" id="IPR011331">
    <property type="entry name" value="Ribosomal_eL37/eL43"/>
</dbReference>
<keyword evidence="8" id="KW-0687">Ribonucleoprotein</keyword>
<dbReference type="FunFam" id="2.20.25.30:FF:000001">
    <property type="entry name" value="Ribosomal protein L37"/>
    <property type="match status" value="1"/>
</dbReference>
<dbReference type="Proteomes" id="UP000716291">
    <property type="component" value="Unassembled WGS sequence"/>
</dbReference>
<dbReference type="InterPro" id="IPR011332">
    <property type="entry name" value="Ribosomal_zn-bd"/>
</dbReference>
<dbReference type="Pfam" id="PF06544">
    <property type="entry name" value="Prp3_C"/>
    <property type="match status" value="1"/>
</dbReference>
<evidence type="ECO:0000259" key="10">
    <source>
        <dbReference type="Pfam" id="PF06544"/>
    </source>
</evidence>
<evidence type="ECO:0000256" key="9">
    <source>
        <dbReference type="SAM" id="Phobius"/>
    </source>
</evidence>
<evidence type="ECO:0000256" key="1">
    <source>
        <dbReference type="ARBA" id="ARBA00009805"/>
    </source>
</evidence>
<evidence type="ECO:0000256" key="6">
    <source>
        <dbReference type="ARBA" id="ARBA00022884"/>
    </source>
</evidence>
<dbReference type="HAMAP" id="MF_00547">
    <property type="entry name" value="Ribosomal_eL37"/>
    <property type="match status" value="1"/>
</dbReference>
<keyword evidence="4" id="KW-0863">Zinc-finger</keyword>
<feature type="transmembrane region" description="Helical" evidence="9">
    <location>
        <begin position="335"/>
        <end position="359"/>
    </location>
</feature>
<dbReference type="Pfam" id="PF01907">
    <property type="entry name" value="Ribosomal_L37e"/>
    <property type="match status" value="1"/>
</dbReference>
<evidence type="ECO:0000313" key="12">
    <source>
        <dbReference type="Proteomes" id="UP000716291"/>
    </source>
</evidence>
<dbReference type="OrthoDB" id="2286425at2759"/>
<keyword evidence="6" id="KW-0694">RNA-binding</keyword>
<dbReference type="InterPro" id="IPR016135">
    <property type="entry name" value="UBQ-conjugating_enzyme/RWD"/>
</dbReference>
<keyword evidence="9" id="KW-0472">Membrane</keyword>
<feature type="transmembrane region" description="Helical" evidence="9">
    <location>
        <begin position="562"/>
        <end position="585"/>
    </location>
</feature>
<dbReference type="SUPFAM" id="SSF103473">
    <property type="entry name" value="MFS general substrate transporter"/>
    <property type="match status" value="1"/>
</dbReference>
<keyword evidence="2" id="KW-0479">Metal-binding</keyword>
<keyword evidence="5" id="KW-0862">Zinc</keyword>
<proteinExistence type="inferred from homology"/>
<dbReference type="PROSITE" id="PS01077">
    <property type="entry name" value="RIBOSOMAL_L37E"/>
    <property type="match status" value="1"/>
</dbReference>
<dbReference type="GO" id="GO:0003735">
    <property type="term" value="F:structural constituent of ribosome"/>
    <property type="evidence" value="ECO:0007669"/>
    <property type="project" value="InterPro"/>
</dbReference>
<keyword evidence="9" id="KW-1133">Transmembrane helix</keyword>
<dbReference type="InterPro" id="IPR010541">
    <property type="entry name" value="Prp3_C"/>
</dbReference>